<keyword evidence="13" id="KW-1185">Reference proteome</keyword>
<evidence type="ECO:0000256" key="4">
    <source>
        <dbReference type="ARBA" id="ARBA00022676"/>
    </source>
</evidence>
<evidence type="ECO:0000256" key="11">
    <source>
        <dbReference type="RuleBase" id="RU363075"/>
    </source>
</evidence>
<dbReference type="VEuPathDB" id="AmoebaDB:FDP41_006307"/>
<feature type="transmembrane region" description="Helical" evidence="11">
    <location>
        <begin position="159"/>
        <end position="188"/>
    </location>
</feature>
<evidence type="ECO:0000313" key="13">
    <source>
        <dbReference type="Proteomes" id="UP000444721"/>
    </source>
</evidence>
<evidence type="ECO:0000256" key="8">
    <source>
        <dbReference type="ARBA" id="ARBA00022989"/>
    </source>
</evidence>
<gene>
    <name evidence="12" type="ORF">FDP41_006307</name>
</gene>
<dbReference type="GO" id="GO:0006506">
    <property type="term" value="P:GPI anchor biosynthetic process"/>
    <property type="evidence" value="ECO:0007669"/>
    <property type="project" value="UniProtKB-KW"/>
</dbReference>
<dbReference type="GeneID" id="68113525"/>
<dbReference type="AlphaFoldDB" id="A0A6A5B9J1"/>
<evidence type="ECO:0000256" key="10">
    <source>
        <dbReference type="ARBA" id="ARBA00038466"/>
    </source>
</evidence>
<keyword evidence="9 11" id="KW-0472">Membrane</keyword>
<dbReference type="EC" id="2.4.1.-" evidence="11"/>
<dbReference type="GO" id="GO:0005789">
    <property type="term" value="C:endoplasmic reticulum membrane"/>
    <property type="evidence" value="ECO:0007669"/>
    <property type="project" value="UniProtKB-SubCell"/>
</dbReference>
<comment type="caution">
    <text evidence="12">The sequence shown here is derived from an EMBL/GenBank/DDBJ whole genome shotgun (WGS) entry which is preliminary data.</text>
</comment>
<evidence type="ECO:0000256" key="5">
    <source>
        <dbReference type="ARBA" id="ARBA00022679"/>
    </source>
</evidence>
<reference evidence="12 13" key="1">
    <citation type="journal article" date="2019" name="Sci. Rep.">
        <title>Nanopore sequencing improves the draft genome of the human pathogenic amoeba Naegleria fowleri.</title>
        <authorList>
            <person name="Liechti N."/>
            <person name="Schurch N."/>
            <person name="Bruggmann R."/>
            <person name="Wittwer M."/>
        </authorList>
    </citation>
    <scope>NUCLEOTIDE SEQUENCE [LARGE SCALE GENOMIC DNA]</scope>
    <source>
        <strain evidence="12 13">ATCC 30894</strain>
    </source>
</reference>
<organism evidence="12 13">
    <name type="scientific">Naegleria fowleri</name>
    <name type="common">Brain eating amoeba</name>
    <dbReference type="NCBI Taxonomy" id="5763"/>
    <lineage>
        <taxon>Eukaryota</taxon>
        <taxon>Discoba</taxon>
        <taxon>Heterolobosea</taxon>
        <taxon>Tetramitia</taxon>
        <taxon>Eutetramitia</taxon>
        <taxon>Vahlkampfiidae</taxon>
        <taxon>Naegleria</taxon>
    </lineage>
</organism>
<proteinExistence type="inferred from homology"/>
<feature type="transmembrane region" description="Helical" evidence="11">
    <location>
        <begin position="425"/>
        <end position="443"/>
    </location>
</feature>
<feature type="transmembrane region" description="Helical" evidence="11">
    <location>
        <begin position="61"/>
        <end position="80"/>
    </location>
</feature>
<comment type="pathway">
    <text evidence="2">Glycolipid biosynthesis; glycosylphosphatidylinositol-anchor biosynthesis.</text>
</comment>
<dbReference type="Pfam" id="PF03901">
    <property type="entry name" value="Glyco_transf_22"/>
    <property type="match status" value="1"/>
</dbReference>
<keyword evidence="3" id="KW-0337">GPI-anchor biosynthesis</keyword>
<evidence type="ECO:0000256" key="9">
    <source>
        <dbReference type="ARBA" id="ARBA00023136"/>
    </source>
</evidence>
<name>A0A6A5B9J1_NAEFO</name>
<keyword evidence="5" id="KW-0808">Transferase</keyword>
<dbReference type="GO" id="GO:0000026">
    <property type="term" value="F:alpha-1,2-mannosyltransferase activity"/>
    <property type="evidence" value="ECO:0007669"/>
    <property type="project" value="TreeGrafter"/>
</dbReference>
<dbReference type="OrthoDB" id="10066429at2759"/>
<feature type="transmembrane region" description="Helical" evidence="11">
    <location>
        <begin position="208"/>
        <end position="230"/>
    </location>
</feature>
<feature type="transmembrane region" description="Helical" evidence="11">
    <location>
        <begin position="25"/>
        <end position="49"/>
    </location>
</feature>
<keyword evidence="8 11" id="KW-1133">Transmembrane helix</keyword>
<dbReference type="VEuPathDB" id="AmoebaDB:NF0089660"/>
<comment type="similarity">
    <text evidence="10">Belongs to the glycosyltransferase 22 family. PIGZ subfamily.</text>
</comment>
<dbReference type="PANTHER" id="PTHR22760:SF3">
    <property type="entry name" value="GPI MANNOSYLTRANSFERASE 4"/>
    <property type="match status" value="1"/>
</dbReference>
<keyword evidence="7 11" id="KW-0256">Endoplasmic reticulum</keyword>
<evidence type="ECO:0000256" key="2">
    <source>
        <dbReference type="ARBA" id="ARBA00004687"/>
    </source>
</evidence>
<comment type="subcellular location">
    <subcellularLocation>
        <location evidence="1 11">Endoplasmic reticulum membrane</location>
        <topology evidence="1 11">Multi-pass membrane protein</topology>
    </subcellularLocation>
</comment>
<feature type="transmembrane region" description="Helical" evidence="11">
    <location>
        <begin position="114"/>
        <end position="147"/>
    </location>
</feature>
<accession>A0A6A5B9J1</accession>
<keyword evidence="4 11" id="KW-0328">Glycosyltransferase</keyword>
<dbReference type="RefSeq" id="XP_044559546.1">
    <property type="nucleotide sequence ID" value="XM_044709928.1"/>
</dbReference>
<feature type="transmembrane region" description="Helical" evidence="11">
    <location>
        <begin position="300"/>
        <end position="323"/>
    </location>
</feature>
<feature type="transmembrane region" description="Helical" evidence="11">
    <location>
        <begin position="351"/>
        <end position="371"/>
    </location>
</feature>
<dbReference type="Proteomes" id="UP000444721">
    <property type="component" value="Unassembled WGS sequence"/>
</dbReference>
<dbReference type="PANTHER" id="PTHR22760">
    <property type="entry name" value="GLYCOSYLTRANSFERASE"/>
    <property type="match status" value="1"/>
</dbReference>
<evidence type="ECO:0000256" key="6">
    <source>
        <dbReference type="ARBA" id="ARBA00022692"/>
    </source>
</evidence>
<sequence>MNGTVLDESFLRWEFTFEFPQRNTLIPLIFTGIPLYTVKLVMSFCRNMLGRDEYLQLLHQYSPLIILYAPKIFLFFLSFLNDMFVWKILCSRDCKTSHQFKGSSMSTLSSKTLYLFTVYSFFLTTLVFSTRTFANTISGGLFALFLLMELRRRETGKNIYLFWNAIIFSFGLFSNFIFAFYATPVALISLLSPLFEQWHSSFKTKISLLARNIVTFGLTALMACSLLILLDSIFFFKYFARPNYLSSFRYLLFKLNLISDWNDPTLGPFFNSRIVIAPLNNIIYNSYVENLAIHTLHPRYIHSLINSPLLFGFSYLAFCYRFLRWMAKYISRLFLTSHWNSSAVGITEIPYIIWIAFLSALSGLIILSYVPHQEPRFILPSFCCLVILSGYDFERIDYSEKKNDRHTPSSSTHDSKIWPSQTKKFLLLCILHGILLSMFYALIHQVGVVSSITSLPSVILKSQAPNSKEIEGRVGIIYHNTYSAPHYLLSYFTPTKISVTDLAGVENPETLLHTINEQFSHNNRILVVGPKHLNTKLLNSTTSPYTRKPLASYFHFNTEYIQPITRDDLTNEKYSSLLEFFKHYKTEYLSIEVLEIDNPNKY</sequence>
<evidence type="ECO:0000256" key="3">
    <source>
        <dbReference type="ARBA" id="ARBA00022502"/>
    </source>
</evidence>
<evidence type="ECO:0000256" key="1">
    <source>
        <dbReference type="ARBA" id="ARBA00004477"/>
    </source>
</evidence>
<dbReference type="OMA" id="FEHITEN"/>
<dbReference type="InterPro" id="IPR005599">
    <property type="entry name" value="GPI_mannosylTrfase"/>
</dbReference>
<dbReference type="EMBL" id="VFQX01000051">
    <property type="protein sequence ID" value="KAF0974833.1"/>
    <property type="molecule type" value="Genomic_DNA"/>
</dbReference>
<protein>
    <recommendedName>
        <fullName evidence="11">Mannosyltransferase</fullName>
        <ecNumber evidence="11">2.4.1.-</ecNumber>
    </recommendedName>
</protein>
<keyword evidence="6 11" id="KW-0812">Transmembrane</keyword>
<evidence type="ECO:0000256" key="7">
    <source>
        <dbReference type="ARBA" id="ARBA00022824"/>
    </source>
</evidence>
<dbReference type="VEuPathDB" id="AmoebaDB:NfTy_076760"/>
<evidence type="ECO:0000313" key="12">
    <source>
        <dbReference type="EMBL" id="KAF0974833.1"/>
    </source>
</evidence>